<dbReference type="Gene3D" id="1.10.238.10">
    <property type="entry name" value="EF-hand"/>
    <property type="match status" value="2"/>
</dbReference>
<dbReference type="GO" id="GO:0016460">
    <property type="term" value="C:myosin II complex"/>
    <property type="evidence" value="ECO:0007669"/>
    <property type="project" value="TreeGrafter"/>
</dbReference>
<dbReference type="KEGG" id="ovi:T265_13848"/>
<dbReference type="CDD" id="cd00051">
    <property type="entry name" value="EFh"/>
    <property type="match status" value="1"/>
</dbReference>
<dbReference type="FunFam" id="1.10.238.10:FF:000001">
    <property type="entry name" value="Calmodulin 1"/>
    <property type="match status" value="1"/>
</dbReference>
<dbReference type="PANTHER" id="PTHR23048:SF0">
    <property type="entry name" value="CALMODULIN LIKE 3"/>
    <property type="match status" value="1"/>
</dbReference>
<proteinExistence type="predicted"/>
<feature type="domain" description="EF-hand" evidence="2">
    <location>
        <begin position="384"/>
        <end position="419"/>
    </location>
</feature>
<dbReference type="SUPFAM" id="SSF47473">
    <property type="entry name" value="EF-hand"/>
    <property type="match status" value="1"/>
</dbReference>
<keyword evidence="1" id="KW-0677">Repeat</keyword>
<dbReference type="PROSITE" id="PS50222">
    <property type="entry name" value="EF_HAND_2"/>
    <property type="match status" value="2"/>
</dbReference>
<evidence type="ECO:0000256" key="1">
    <source>
        <dbReference type="ARBA" id="ARBA00022737"/>
    </source>
</evidence>
<dbReference type="RefSeq" id="XP_009169125.1">
    <property type="nucleotide sequence ID" value="XM_009170861.1"/>
</dbReference>
<evidence type="ECO:0000259" key="2">
    <source>
        <dbReference type="PROSITE" id="PS50222"/>
    </source>
</evidence>
<evidence type="ECO:0000313" key="3">
    <source>
        <dbReference type="EMBL" id="KER27133.1"/>
    </source>
</evidence>
<dbReference type="SMART" id="SM00054">
    <property type="entry name" value="EFh"/>
    <property type="match status" value="4"/>
</dbReference>
<dbReference type="GO" id="GO:0005509">
    <property type="term" value="F:calcium ion binding"/>
    <property type="evidence" value="ECO:0007669"/>
    <property type="project" value="InterPro"/>
</dbReference>
<dbReference type="InterPro" id="IPR011992">
    <property type="entry name" value="EF-hand-dom_pair"/>
</dbReference>
<accession>A0A074ZIJ6</accession>
<dbReference type="Proteomes" id="UP000054324">
    <property type="component" value="Unassembled WGS sequence"/>
</dbReference>
<sequence length="516" mass="59337">MYRTQSFGYIDQNHSANFDTSINRSQSHQYVFDRSYEFQNSNNHTTPVRHPREWSLPPVKWEKFYQQENAVNNRFLSSSRTVGFYQIPISRFKRSTSQNSVCETGYGSRNRHDRYIGQTRWNSPKPIQVGALSRSAPSIVACIDQPGILSDPKSHTCRHDGADWEDCRIHIQCFGLGERKRLHLTGKNGCTTARKKRKNIPPAYTQQPTGIFISTVPGAHFHPRRLIGKDRTQRADTPEPVYARSVRLSIVPLNPIYRRKHHAQSVSPARTGIKWQVIQYPTSKRPRYYTWCKRLIQKMAFKIDDFTIQEDQVKNAKEIFKKYDKRGQDKISTTDLGPAFRALNLKVKPDTLKEWADQVDDDATGFIDFNGFLICYGKSLQEEQDERDLRDAFRVLDKNKKGEIDVEDLRWILKELGDDLTEEEIDDMIRDTDTDGSGFVDFDGTTCSRAVNDDDDILRCLGLQFQGPSELLDQLSLPRNMNALFALPIRKACVRSSGHNIYGTVMGSTSSTYWNG</sequence>
<dbReference type="InterPro" id="IPR002048">
    <property type="entry name" value="EF_hand_dom"/>
</dbReference>
<gene>
    <name evidence="3" type="ORF">T265_13848</name>
</gene>
<organism evidence="3 4">
    <name type="scientific">Opisthorchis viverrini</name>
    <name type="common">Southeast Asian liver fluke</name>
    <dbReference type="NCBI Taxonomy" id="6198"/>
    <lineage>
        <taxon>Eukaryota</taxon>
        <taxon>Metazoa</taxon>
        <taxon>Spiralia</taxon>
        <taxon>Lophotrochozoa</taxon>
        <taxon>Platyhelminthes</taxon>
        <taxon>Trematoda</taxon>
        <taxon>Digenea</taxon>
        <taxon>Opisthorchiida</taxon>
        <taxon>Opisthorchiata</taxon>
        <taxon>Opisthorchiidae</taxon>
        <taxon>Opisthorchis</taxon>
    </lineage>
</organism>
<dbReference type="PANTHER" id="PTHR23048">
    <property type="entry name" value="MYOSIN LIGHT CHAIN 1, 3"/>
    <property type="match status" value="1"/>
</dbReference>
<dbReference type="InterPro" id="IPR050230">
    <property type="entry name" value="CALM/Myosin/TropC-like"/>
</dbReference>
<name>A0A074ZIJ6_OPIVI</name>
<evidence type="ECO:0000313" key="4">
    <source>
        <dbReference type="Proteomes" id="UP000054324"/>
    </source>
</evidence>
<feature type="non-terminal residue" evidence="3">
    <location>
        <position position="516"/>
    </location>
</feature>
<dbReference type="EMBL" id="KL596730">
    <property type="protein sequence ID" value="KER27133.1"/>
    <property type="molecule type" value="Genomic_DNA"/>
</dbReference>
<keyword evidence="4" id="KW-1185">Reference proteome</keyword>
<protein>
    <recommendedName>
        <fullName evidence="2">EF-hand domain-containing protein</fullName>
    </recommendedName>
</protein>
<dbReference type="CTD" id="20328015"/>
<dbReference type="Pfam" id="PF13499">
    <property type="entry name" value="EF-hand_7"/>
    <property type="match status" value="2"/>
</dbReference>
<reference evidence="3 4" key="1">
    <citation type="submission" date="2013-11" db="EMBL/GenBank/DDBJ databases">
        <title>Opisthorchis viverrini - life in the bile duct.</title>
        <authorList>
            <person name="Young N.D."/>
            <person name="Nagarajan N."/>
            <person name="Lin S.J."/>
            <person name="Korhonen P.K."/>
            <person name="Jex A.R."/>
            <person name="Hall R.S."/>
            <person name="Safavi-Hemami H."/>
            <person name="Kaewkong W."/>
            <person name="Bertrand D."/>
            <person name="Gao S."/>
            <person name="Seet Q."/>
            <person name="Wongkham S."/>
            <person name="Teh B.T."/>
            <person name="Wongkham C."/>
            <person name="Intapan P.M."/>
            <person name="Maleewong W."/>
            <person name="Yang X."/>
            <person name="Hu M."/>
            <person name="Wang Z."/>
            <person name="Hofmann A."/>
            <person name="Sternberg P.W."/>
            <person name="Tan P."/>
            <person name="Wang J."/>
            <person name="Gasser R.B."/>
        </authorList>
    </citation>
    <scope>NUCLEOTIDE SEQUENCE [LARGE SCALE GENOMIC DNA]</scope>
</reference>
<dbReference type="STRING" id="6198.A0A074ZIJ6"/>
<dbReference type="GeneID" id="20328015"/>
<feature type="domain" description="EF-hand" evidence="2">
    <location>
        <begin position="311"/>
        <end position="346"/>
    </location>
</feature>
<dbReference type="OrthoDB" id="6233422at2759"/>
<dbReference type="AlphaFoldDB" id="A0A074ZIJ6"/>